<dbReference type="Proteomes" id="UP000179807">
    <property type="component" value="Unassembled WGS sequence"/>
</dbReference>
<organism evidence="6 7">
    <name type="scientific">Tritrichomonas foetus</name>
    <dbReference type="NCBI Taxonomy" id="1144522"/>
    <lineage>
        <taxon>Eukaryota</taxon>
        <taxon>Metamonada</taxon>
        <taxon>Parabasalia</taxon>
        <taxon>Tritrichomonadida</taxon>
        <taxon>Tritrichomonadidae</taxon>
        <taxon>Tritrichomonas</taxon>
    </lineage>
</organism>
<dbReference type="PANTHER" id="PTHR12606">
    <property type="entry name" value="SENTRIN/SUMO-SPECIFIC PROTEASE"/>
    <property type="match status" value="1"/>
</dbReference>
<evidence type="ECO:0000313" key="7">
    <source>
        <dbReference type="Proteomes" id="UP000179807"/>
    </source>
</evidence>
<keyword evidence="7" id="KW-1185">Reference proteome</keyword>
<feature type="domain" description="Ubiquitin-like protease family profile" evidence="5">
    <location>
        <begin position="36"/>
        <end position="187"/>
    </location>
</feature>
<dbReference type="InterPro" id="IPR003653">
    <property type="entry name" value="Peptidase_C48_C"/>
</dbReference>
<dbReference type="GO" id="GO:0016926">
    <property type="term" value="P:protein desumoylation"/>
    <property type="evidence" value="ECO:0007669"/>
    <property type="project" value="TreeGrafter"/>
</dbReference>
<dbReference type="InterPro" id="IPR038765">
    <property type="entry name" value="Papain-like_cys_pep_sf"/>
</dbReference>
<dbReference type="SUPFAM" id="SSF54001">
    <property type="entry name" value="Cysteine proteinases"/>
    <property type="match status" value="1"/>
</dbReference>
<dbReference type="AlphaFoldDB" id="A0A1J4KKA8"/>
<sequence>MNEELSQVIDQQAQAETNGDVIGDVPEPEICKIQKNTIDIEDLETLKKGNKLSDAVINCCLWNFRHTLDNIHVNYTNTFFYKKLIRDGNEAASKWIKCKMSSFAHFLIPVMLHEHWFLIDLDFEEKVFNIYDSLRAAPKRQHVVSAIRKFLVYQGYNGKLKLVYPRCQKQYNNVDCGVFLLRYAHLIFVDKNVDIKRFNMISIMTYRSQLYETLSKYLKDPQKHQIQHSDQESESDIVEIAHI</sequence>
<evidence type="ECO:0000256" key="2">
    <source>
        <dbReference type="ARBA" id="ARBA00022670"/>
    </source>
</evidence>
<dbReference type="PROSITE" id="PS50600">
    <property type="entry name" value="ULP_PROTEASE"/>
    <property type="match status" value="1"/>
</dbReference>
<dbReference type="RefSeq" id="XP_068364698.1">
    <property type="nucleotide sequence ID" value="XM_068500455.1"/>
</dbReference>
<dbReference type="GO" id="GO:0005634">
    <property type="term" value="C:nucleus"/>
    <property type="evidence" value="ECO:0007669"/>
    <property type="project" value="TreeGrafter"/>
</dbReference>
<gene>
    <name evidence="6" type="ORF">TRFO_18919</name>
</gene>
<keyword evidence="2" id="KW-0645">Protease</keyword>
<dbReference type="VEuPathDB" id="TrichDB:TRFO_18919"/>
<comment type="caution">
    <text evidence="6">The sequence shown here is derived from an EMBL/GenBank/DDBJ whole genome shotgun (WGS) entry which is preliminary data.</text>
</comment>
<evidence type="ECO:0000259" key="5">
    <source>
        <dbReference type="PROSITE" id="PS50600"/>
    </source>
</evidence>
<proteinExistence type="inferred from homology"/>
<dbReference type="PANTHER" id="PTHR12606:SF141">
    <property type="entry name" value="GH15225P-RELATED"/>
    <property type="match status" value="1"/>
</dbReference>
<accession>A0A1J4KKA8</accession>
<evidence type="ECO:0000256" key="4">
    <source>
        <dbReference type="ARBA" id="ARBA00022807"/>
    </source>
</evidence>
<dbReference type="GO" id="GO:0016929">
    <property type="term" value="F:deSUMOylase activity"/>
    <property type="evidence" value="ECO:0007669"/>
    <property type="project" value="TreeGrafter"/>
</dbReference>
<reference evidence="6" key="1">
    <citation type="submission" date="2016-10" db="EMBL/GenBank/DDBJ databases">
        <authorList>
            <person name="Benchimol M."/>
            <person name="Almeida L.G."/>
            <person name="Vasconcelos A.T."/>
            <person name="Perreira-Neves A."/>
            <person name="Rosa I.A."/>
            <person name="Tasca T."/>
            <person name="Bogo M.R."/>
            <person name="de Souza W."/>
        </authorList>
    </citation>
    <scope>NUCLEOTIDE SEQUENCE [LARGE SCALE GENOMIC DNA]</scope>
    <source>
        <strain evidence="6">K</strain>
    </source>
</reference>
<keyword evidence="4" id="KW-0788">Thiol protease</keyword>
<name>A0A1J4KKA8_9EUKA</name>
<evidence type="ECO:0000256" key="3">
    <source>
        <dbReference type="ARBA" id="ARBA00022801"/>
    </source>
</evidence>
<dbReference type="Pfam" id="PF02902">
    <property type="entry name" value="Peptidase_C48"/>
    <property type="match status" value="1"/>
</dbReference>
<dbReference type="GO" id="GO:0006508">
    <property type="term" value="P:proteolysis"/>
    <property type="evidence" value="ECO:0007669"/>
    <property type="project" value="UniProtKB-KW"/>
</dbReference>
<keyword evidence="3" id="KW-0378">Hydrolase</keyword>
<protein>
    <recommendedName>
        <fullName evidence="5">Ubiquitin-like protease family profile domain-containing protein</fullName>
    </recommendedName>
</protein>
<dbReference type="EMBL" id="MLAK01000584">
    <property type="protein sequence ID" value="OHT11562.1"/>
    <property type="molecule type" value="Genomic_DNA"/>
</dbReference>
<evidence type="ECO:0000313" key="6">
    <source>
        <dbReference type="EMBL" id="OHT11562.1"/>
    </source>
</evidence>
<dbReference type="GeneID" id="94835159"/>
<dbReference type="OrthoDB" id="1939479at2759"/>
<evidence type="ECO:0000256" key="1">
    <source>
        <dbReference type="ARBA" id="ARBA00005234"/>
    </source>
</evidence>
<dbReference type="Gene3D" id="3.40.395.10">
    <property type="entry name" value="Adenoviral Proteinase, Chain A"/>
    <property type="match status" value="1"/>
</dbReference>
<comment type="similarity">
    <text evidence="1">Belongs to the peptidase C48 family.</text>
</comment>